<organism evidence="2">
    <name type="scientific">Tanacetum cinerariifolium</name>
    <name type="common">Dalmatian daisy</name>
    <name type="synonym">Chrysanthemum cinerariifolium</name>
    <dbReference type="NCBI Taxonomy" id="118510"/>
    <lineage>
        <taxon>Eukaryota</taxon>
        <taxon>Viridiplantae</taxon>
        <taxon>Streptophyta</taxon>
        <taxon>Embryophyta</taxon>
        <taxon>Tracheophyta</taxon>
        <taxon>Spermatophyta</taxon>
        <taxon>Magnoliopsida</taxon>
        <taxon>eudicotyledons</taxon>
        <taxon>Gunneridae</taxon>
        <taxon>Pentapetalae</taxon>
        <taxon>asterids</taxon>
        <taxon>campanulids</taxon>
        <taxon>Asterales</taxon>
        <taxon>Asteraceae</taxon>
        <taxon>Asteroideae</taxon>
        <taxon>Anthemideae</taxon>
        <taxon>Anthemidinae</taxon>
        <taxon>Tanacetum</taxon>
    </lineage>
</organism>
<proteinExistence type="predicted"/>
<accession>A0A6L2L2Q4</accession>
<evidence type="ECO:0000256" key="1">
    <source>
        <dbReference type="SAM" id="MobiDB-lite"/>
    </source>
</evidence>
<feature type="region of interest" description="Disordered" evidence="1">
    <location>
        <begin position="307"/>
        <end position="327"/>
    </location>
</feature>
<feature type="region of interest" description="Disordered" evidence="1">
    <location>
        <begin position="173"/>
        <end position="207"/>
    </location>
</feature>
<feature type="region of interest" description="Disordered" evidence="1">
    <location>
        <begin position="368"/>
        <end position="396"/>
    </location>
</feature>
<gene>
    <name evidence="2" type="ORF">Tci_027507</name>
</gene>
<feature type="compositionally biased region" description="Low complexity" evidence="1">
    <location>
        <begin position="173"/>
        <end position="187"/>
    </location>
</feature>
<evidence type="ECO:0000313" key="2">
    <source>
        <dbReference type="EMBL" id="GEU55529.1"/>
    </source>
</evidence>
<comment type="caution">
    <text evidence="2">The sequence shown here is derived from an EMBL/GenBank/DDBJ whole genome shotgun (WGS) entry which is preliminary data.</text>
</comment>
<feature type="compositionally biased region" description="Polar residues" evidence="1">
    <location>
        <begin position="1"/>
        <end position="12"/>
    </location>
</feature>
<feature type="region of interest" description="Disordered" evidence="1">
    <location>
        <begin position="1"/>
        <end position="24"/>
    </location>
</feature>
<name>A0A6L2L2Q4_TANCI</name>
<feature type="region of interest" description="Disordered" evidence="1">
    <location>
        <begin position="48"/>
        <end position="85"/>
    </location>
</feature>
<dbReference type="AlphaFoldDB" id="A0A6L2L2Q4"/>
<reference evidence="2" key="1">
    <citation type="journal article" date="2019" name="Sci. Rep.">
        <title>Draft genome of Tanacetum cinerariifolium, the natural source of mosquito coil.</title>
        <authorList>
            <person name="Yamashiro T."/>
            <person name="Shiraishi A."/>
            <person name="Satake H."/>
            <person name="Nakayama K."/>
        </authorList>
    </citation>
    <scope>NUCLEOTIDE SEQUENCE</scope>
</reference>
<feature type="region of interest" description="Disordered" evidence="1">
    <location>
        <begin position="260"/>
        <end position="292"/>
    </location>
</feature>
<feature type="compositionally biased region" description="Basic and acidic residues" evidence="1">
    <location>
        <begin position="273"/>
        <end position="292"/>
    </location>
</feature>
<sequence length="668" mass="74761">MNPEQHQASPGRSPNEAATPCTKFDLNPSDLWPFPLTSGITLDCQVTSVTKDEKDAPETSTACVDKPKEDRSSAPLIPDWDTNSDNDSVFRPEHIPPKIDFVKAGESIKHVKPVKSVKPVKPVKPVKTATQKLGLGFGFAKKACFVSGSMSHLIKDRMAKKSMLPSNVGKVSAAKPKVAASTSAAKPINTAGPKQRGHTPGSDEGSRTLKKLMSLCTTLLQKVLDLYNVKTAQEKKINSLKKRITKLEQRQSLRFSSFHPFKAGSSKRHGLGRRKDTNTEMIVEDKGNGEKRGSIAATFSTVRPDISAARPEVSTAEPKTPPTTNLFNDEDVTIVDTLVKMKNQKANEKGIAFKDADDSARPIKFITTLQPLPTNDPKDKDLNEEARTERERQEEASKAALAKMYDEVQAQIDANHELAIRLTLEEKDKYTVKERSKLLAEFFGRRKKQLVKERAEAIRSKPPTKTQLRNLMMTYLKHTDSDKEQRKCLKVVPGDDKAIDYETLDVKSLIVDCESQVLGTNKEGDVHVYKLTRLNGSYRYFLTLFRMLEVFDRQDVLDLHKIIMERFPANDPEDPSTIMNMALVLMAKAFKLNHSTPTNNNRRISSNLRNRQISLPDMNIRQIQMIGNHGRNQVGQYAGKIARNQNGYNAIYNADNQVVQNGVQNCRV</sequence>
<dbReference type="EMBL" id="BKCJ010003511">
    <property type="protein sequence ID" value="GEU55529.1"/>
    <property type="molecule type" value="Genomic_DNA"/>
</dbReference>
<protein>
    <submittedName>
        <fullName evidence="2">Uncharacterized protein</fullName>
    </submittedName>
</protein>
<feature type="compositionally biased region" description="Basic and acidic residues" evidence="1">
    <location>
        <begin position="376"/>
        <end position="396"/>
    </location>
</feature>